<dbReference type="PROSITE" id="PS50076">
    <property type="entry name" value="DNAJ_2"/>
    <property type="match status" value="1"/>
</dbReference>
<dbReference type="UniPathway" id="UPA00559"/>
<evidence type="ECO:0000256" key="4">
    <source>
        <dbReference type="ARBA" id="ARBA00022723"/>
    </source>
</evidence>
<dbReference type="AlphaFoldDB" id="S2JUY0"/>
<dbReference type="Gene3D" id="1.10.287.110">
    <property type="entry name" value="DnaJ domain"/>
    <property type="match status" value="1"/>
</dbReference>
<dbReference type="VEuPathDB" id="FungiDB:HMPREF1544_06574"/>
<sequence length="145" mass="16690">MSTHYEVLQVSETASLDIIKQRFQQLILEHHPDKRTNSNDGTQAHNILKAWEVLRNPTSRKNYDIELQSQRNKKDVAIGAEVDLDDMEYTEDDHSFSLVCRCSGDYVITEDELEAGIDVVGCNNCSLRIRVLYDVVEEDDEEEDN</sequence>
<evidence type="ECO:0000313" key="10">
    <source>
        <dbReference type="Proteomes" id="UP000014254"/>
    </source>
</evidence>
<dbReference type="PRINTS" id="PR00625">
    <property type="entry name" value="JDOMAIN"/>
</dbReference>
<dbReference type="STRING" id="1220926.S2JUY0"/>
<name>S2JUY0_MUCC1</name>
<evidence type="ECO:0000256" key="5">
    <source>
        <dbReference type="ARBA" id="ARBA00022833"/>
    </source>
</evidence>
<dbReference type="EMBL" id="KE123985">
    <property type="protein sequence ID" value="EPB86598.1"/>
    <property type="molecule type" value="Genomic_DNA"/>
</dbReference>
<dbReference type="Proteomes" id="UP000014254">
    <property type="component" value="Unassembled WGS sequence"/>
</dbReference>
<evidence type="ECO:0000259" key="7">
    <source>
        <dbReference type="PROSITE" id="PS50076"/>
    </source>
</evidence>
<dbReference type="GO" id="GO:0001671">
    <property type="term" value="F:ATPase activator activity"/>
    <property type="evidence" value="ECO:0007669"/>
    <property type="project" value="TreeGrafter"/>
</dbReference>
<dbReference type="Gene3D" id="3.10.660.10">
    <property type="entry name" value="DPH Zinc finger"/>
    <property type="match status" value="1"/>
</dbReference>
<evidence type="ECO:0000256" key="3">
    <source>
        <dbReference type="ARBA" id="ARBA00021797"/>
    </source>
</evidence>
<proteinExistence type="inferred from homology"/>
<dbReference type="Pfam" id="PF05207">
    <property type="entry name" value="Zn_ribbon_CSL"/>
    <property type="match status" value="1"/>
</dbReference>
<dbReference type="FunCoup" id="S2JUY0">
    <property type="interactions" value="200"/>
</dbReference>
<dbReference type="OrthoDB" id="445556at2759"/>
<dbReference type="PANTHER" id="PTHR45255:SF1">
    <property type="entry name" value="DNAJ HOMOLOG SUBFAMILY C MEMBER 24"/>
    <property type="match status" value="1"/>
</dbReference>
<organism evidence="9 10">
    <name type="scientific">Mucor circinelloides f. circinelloides (strain 1006PhL)</name>
    <name type="common">Mucormycosis agent</name>
    <name type="synonym">Calyptromyces circinelloides</name>
    <dbReference type="NCBI Taxonomy" id="1220926"/>
    <lineage>
        <taxon>Eukaryota</taxon>
        <taxon>Fungi</taxon>
        <taxon>Fungi incertae sedis</taxon>
        <taxon>Mucoromycota</taxon>
        <taxon>Mucoromycotina</taxon>
        <taxon>Mucoromycetes</taxon>
        <taxon>Mucorales</taxon>
        <taxon>Mucorineae</taxon>
        <taxon>Mucoraceae</taxon>
        <taxon>Mucor</taxon>
    </lineage>
</organism>
<dbReference type="SUPFAM" id="SSF46565">
    <property type="entry name" value="Chaperone J-domain"/>
    <property type="match status" value="1"/>
</dbReference>
<dbReference type="PANTHER" id="PTHR45255">
    <property type="entry name" value="DNAJ HOMOLOG SUBFAMILY C MEMBER 24"/>
    <property type="match status" value="1"/>
</dbReference>
<dbReference type="SMART" id="SM00271">
    <property type="entry name" value="DnaJ"/>
    <property type="match status" value="1"/>
</dbReference>
<keyword evidence="5" id="KW-0862">Zinc</keyword>
<dbReference type="OMA" id="IIGCRGC"/>
<dbReference type="InterPro" id="IPR007872">
    <property type="entry name" value="DPH_MB_dom"/>
</dbReference>
<gene>
    <name evidence="9" type="ORF">HMPREF1544_06574</name>
</gene>
<accession>S2JUY0</accession>
<evidence type="ECO:0000259" key="8">
    <source>
        <dbReference type="PROSITE" id="PS51074"/>
    </source>
</evidence>
<dbReference type="Pfam" id="PF00226">
    <property type="entry name" value="DnaJ"/>
    <property type="match status" value="1"/>
</dbReference>
<evidence type="ECO:0000256" key="1">
    <source>
        <dbReference type="ARBA" id="ARBA00003474"/>
    </source>
</evidence>
<reference evidence="10" key="1">
    <citation type="submission" date="2013-05" db="EMBL/GenBank/DDBJ databases">
        <title>The Genome sequence of Mucor circinelloides f. circinelloides 1006PhL.</title>
        <authorList>
            <consortium name="The Broad Institute Genomics Platform"/>
            <person name="Cuomo C."/>
            <person name="Earl A."/>
            <person name="Findley K."/>
            <person name="Lee S.C."/>
            <person name="Walker B."/>
            <person name="Young S."/>
            <person name="Zeng Q."/>
            <person name="Gargeya S."/>
            <person name="Fitzgerald M."/>
            <person name="Haas B."/>
            <person name="Abouelleil A."/>
            <person name="Allen A.W."/>
            <person name="Alvarado L."/>
            <person name="Arachchi H.M."/>
            <person name="Berlin A.M."/>
            <person name="Chapman S.B."/>
            <person name="Gainer-Dewar J."/>
            <person name="Goldberg J."/>
            <person name="Griggs A."/>
            <person name="Gujja S."/>
            <person name="Hansen M."/>
            <person name="Howarth C."/>
            <person name="Imamovic A."/>
            <person name="Ireland A."/>
            <person name="Larimer J."/>
            <person name="McCowan C."/>
            <person name="Murphy C."/>
            <person name="Pearson M."/>
            <person name="Poon T.W."/>
            <person name="Priest M."/>
            <person name="Roberts A."/>
            <person name="Saif S."/>
            <person name="Shea T."/>
            <person name="Sisk P."/>
            <person name="Sykes S."/>
            <person name="Wortman J."/>
            <person name="Nusbaum C."/>
            <person name="Birren B."/>
        </authorList>
    </citation>
    <scope>NUCLEOTIDE SEQUENCE [LARGE SCALE GENOMIC DNA]</scope>
    <source>
        <strain evidence="10">1006PhL</strain>
    </source>
</reference>
<dbReference type="InterPro" id="IPR036869">
    <property type="entry name" value="J_dom_sf"/>
</dbReference>
<dbReference type="GO" id="GO:0017183">
    <property type="term" value="P:protein histidyl modification to diphthamide"/>
    <property type="evidence" value="ECO:0007669"/>
    <property type="project" value="UniProtKB-UniPathway"/>
</dbReference>
<comment type="function">
    <text evidence="1">Required for the first step of diphthamide biosynthesis, the transfer of 3-amino-3-carboxypropyl from S-adenosyl-L-methionine to a histidine residue. Diphthamide is a post-translational modification of histidine which occurs in elongation factor 2.</text>
</comment>
<dbReference type="GO" id="GO:0008198">
    <property type="term" value="F:ferrous iron binding"/>
    <property type="evidence" value="ECO:0007669"/>
    <property type="project" value="TreeGrafter"/>
</dbReference>
<dbReference type="InParanoid" id="S2JUY0"/>
<dbReference type="SUPFAM" id="SSF144217">
    <property type="entry name" value="CSL zinc finger"/>
    <property type="match status" value="1"/>
</dbReference>
<dbReference type="eggNOG" id="KOG0715">
    <property type="taxonomic scope" value="Eukaryota"/>
</dbReference>
<dbReference type="CDD" id="cd06257">
    <property type="entry name" value="DnaJ"/>
    <property type="match status" value="1"/>
</dbReference>
<comment type="similarity">
    <text evidence="2">Belongs to the DPH4 family.</text>
</comment>
<keyword evidence="4" id="KW-0479">Metal-binding</keyword>
<keyword evidence="6" id="KW-0408">Iron</keyword>
<keyword evidence="10" id="KW-1185">Reference proteome</keyword>
<protein>
    <recommendedName>
        <fullName evidence="3">Diphthamide biosynthesis protein 4</fullName>
    </recommendedName>
</protein>
<evidence type="ECO:0000256" key="6">
    <source>
        <dbReference type="ARBA" id="ARBA00023004"/>
    </source>
</evidence>
<evidence type="ECO:0000256" key="2">
    <source>
        <dbReference type="ARBA" id="ARBA00006169"/>
    </source>
</evidence>
<dbReference type="InterPro" id="IPR001623">
    <property type="entry name" value="DnaJ_domain"/>
</dbReference>
<feature type="domain" description="DPH-type MB" evidence="8">
    <location>
        <begin position="78"/>
        <end position="134"/>
    </location>
</feature>
<feature type="domain" description="J" evidence="7">
    <location>
        <begin position="3"/>
        <end position="67"/>
    </location>
</feature>
<dbReference type="InterPro" id="IPR036671">
    <property type="entry name" value="DPH_MB_sf"/>
</dbReference>
<evidence type="ECO:0000313" key="9">
    <source>
        <dbReference type="EMBL" id="EPB86598.1"/>
    </source>
</evidence>
<dbReference type="PROSITE" id="PS51074">
    <property type="entry name" value="DPH_MB"/>
    <property type="match status" value="1"/>
</dbReference>